<keyword evidence="3" id="KW-1185">Reference proteome</keyword>
<evidence type="ECO:0000313" key="2">
    <source>
        <dbReference type="EMBL" id="MQM15032.1"/>
    </source>
</evidence>
<dbReference type="InterPro" id="IPR036249">
    <property type="entry name" value="Thioredoxin-like_sf"/>
</dbReference>
<proteinExistence type="predicted"/>
<reference evidence="2" key="1">
    <citation type="submission" date="2017-07" db="EMBL/GenBank/DDBJ databases">
        <title>Taro Niue Genome Assembly and Annotation.</title>
        <authorList>
            <person name="Atibalentja N."/>
            <person name="Keating K."/>
            <person name="Fields C.J."/>
        </authorList>
    </citation>
    <scope>NUCLEOTIDE SEQUENCE</scope>
    <source>
        <strain evidence="2">Niue_2</strain>
        <tissue evidence="2">Leaf</tissue>
    </source>
</reference>
<name>A0A843WWW0_COLES</name>
<gene>
    <name evidence="2" type="ORF">Taro_047968</name>
</gene>
<feature type="domain" description="Thioredoxin" evidence="1">
    <location>
        <begin position="117"/>
        <end position="160"/>
    </location>
</feature>
<dbReference type="Gene3D" id="3.40.30.10">
    <property type="entry name" value="Glutaredoxin"/>
    <property type="match status" value="2"/>
</dbReference>
<evidence type="ECO:0000313" key="3">
    <source>
        <dbReference type="Proteomes" id="UP000652761"/>
    </source>
</evidence>
<dbReference type="CDD" id="cd02947">
    <property type="entry name" value="TRX_family"/>
    <property type="match status" value="2"/>
</dbReference>
<dbReference type="AlphaFoldDB" id="A0A843WWW0"/>
<dbReference type="PANTHER" id="PTHR45663:SF22">
    <property type="entry name" value="THIOREDOXIN X, CHLOROPLASTIC"/>
    <property type="match status" value="1"/>
</dbReference>
<sequence length="377" mass="41851">HTSIWCGWLARLRYTDGLKRPPSSQDALTTHLISIRSPTTHSCSIMATGLCNPASSPLRLAAPLSRSSPQAVSAFVCVGRFTGSPLRTEQRRLRLSRAIPGGGSPAGGRLLVRCGIASVNQAEFAEVVLKSEVPVLVEFVANWCGPCRLISPVIEWASQNDLESVKKATDWKERDLIGHGCILTALSDVLFDVYSISTFLTSKALWDELDRKYNTEDQDDLLRAIAIEEEHRKEKPRMLVEASANFMRNRSLRYCSLSLAPPPCAGLLTDEVAIFVRVRYHSPVFRLLESPLNALSPVFDFMVNVVGVMEYADRLKVVKIDHDANPQLIEQYKVYGLPALILFKDGQEVPESRREGAVSKAKLKEYLESLLESITVA</sequence>
<feature type="non-terminal residue" evidence="2">
    <location>
        <position position="377"/>
    </location>
</feature>
<dbReference type="GO" id="GO:0005737">
    <property type="term" value="C:cytoplasm"/>
    <property type="evidence" value="ECO:0007669"/>
    <property type="project" value="TreeGrafter"/>
</dbReference>
<protein>
    <recommendedName>
        <fullName evidence="1">Thioredoxin domain-containing protein</fullName>
    </recommendedName>
</protein>
<dbReference type="Pfam" id="PF00085">
    <property type="entry name" value="Thioredoxin"/>
    <property type="match status" value="2"/>
</dbReference>
<feature type="domain" description="Thioredoxin" evidence="1">
    <location>
        <begin position="310"/>
        <end position="368"/>
    </location>
</feature>
<comment type="caution">
    <text evidence="2">The sequence shown here is derived from an EMBL/GenBank/DDBJ whole genome shotgun (WGS) entry which is preliminary data.</text>
</comment>
<evidence type="ECO:0000259" key="1">
    <source>
        <dbReference type="Pfam" id="PF00085"/>
    </source>
</evidence>
<dbReference type="SUPFAM" id="SSF52833">
    <property type="entry name" value="Thioredoxin-like"/>
    <property type="match status" value="2"/>
</dbReference>
<dbReference type="GO" id="GO:0015035">
    <property type="term" value="F:protein-disulfide reductase activity"/>
    <property type="evidence" value="ECO:0007669"/>
    <property type="project" value="TreeGrafter"/>
</dbReference>
<dbReference type="PANTHER" id="PTHR45663">
    <property type="entry name" value="GEO12009P1"/>
    <property type="match status" value="1"/>
</dbReference>
<dbReference type="InterPro" id="IPR013766">
    <property type="entry name" value="Thioredoxin_domain"/>
</dbReference>
<organism evidence="2 3">
    <name type="scientific">Colocasia esculenta</name>
    <name type="common">Wild taro</name>
    <name type="synonym">Arum esculentum</name>
    <dbReference type="NCBI Taxonomy" id="4460"/>
    <lineage>
        <taxon>Eukaryota</taxon>
        <taxon>Viridiplantae</taxon>
        <taxon>Streptophyta</taxon>
        <taxon>Embryophyta</taxon>
        <taxon>Tracheophyta</taxon>
        <taxon>Spermatophyta</taxon>
        <taxon>Magnoliopsida</taxon>
        <taxon>Liliopsida</taxon>
        <taxon>Araceae</taxon>
        <taxon>Aroideae</taxon>
        <taxon>Colocasieae</taxon>
        <taxon>Colocasia</taxon>
    </lineage>
</organism>
<dbReference type="OrthoDB" id="19690at2759"/>
<dbReference type="Proteomes" id="UP000652761">
    <property type="component" value="Unassembled WGS sequence"/>
</dbReference>
<accession>A0A843WWW0</accession>
<dbReference type="EMBL" id="NMUH01006333">
    <property type="protein sequence ID" value="MQM15032.1"/>
    <property type="molecule type" value="Genomic_DNA"/>
</dbReference>